<dbReference type="Pfam" id="PF26038">
    <property type="entry name" value="Dimer_MINDY4_N"/>
    <property type="match status" value="1"/>
</dbReference>
<dbReference type="GeneID" id="115555379"/>
<dbReference type="Ensembl" id="ENSGMOT00000015378.2">
    <property type="protein sequence ID" value="ENSGMOP00000014992.2"/>
    <property type="gene ID" value="ENSGMOG00000014016.2"/>
</dbReference>
<feature type="compositionally biased region" description="Low complexity" evidence="9">
    <location>
        <begin position="141"/>
        <end position="153"/>
    </location>
</feature>
<evidence type="ECO:0000256" key="2">
    <source>
        <dbReference type="ARBA" id="ARBA00011074"/>
    </source>
</evidence>
<evidence type="ECO:0000256" key="4">
    <source>
        <dbReference type="ARBA" id="ARBA00022786"/>
    </source>
</evidence>
<evidence type="ECO:0000313" key="12">
    <source>
        <dbReference type="Proteomes" id="UP000694546"/>
    </source>
</evidence>
<feature type="compositionally biased region" description="Polar residues" evidence="9">
    <location>
        <begin position="102"/>
        <end position="115"/>
    </location>
</feature>
<dbReference type="GO" id="GO:0071108">
    <property type="term" value="P:protein K48-linked deubiquitination"/>
    <property type="evidence" value="ECO:0007669"/>
    <property type="project" value="InterPro"/>
</dbReference>
<dbReference type="EC" id="3.4.19.12" evidence="8"/>
<evidence type="ECO:0000256" key="9">
    <source>
        <dbReference type="SAM" id="MobiDB-lite"/>
    </source>
</evidence>
<dbReference type="Pfam" id="PF13898">
    <property type="entry name" value="MINDY-3_4_CD"/>
    <property type="match status" value="1"/>
</dbReference>
<dbReference type="InterPro" id="IPR059022">
    <property type="entry name" value="MINDY4_N"/>
</dbReference>
<accession>A0A8C4ZM12</accession>
<keyword evidence="12" id="KW-1185">Reference proteome</keyword>
<comment type="function">
    <text evidence="7">Probable hydrolase that can remove 'Lys-48'-linked conjugated ubiquitin from proteins.</text>
</comment>
<evidence type="ECO:0000256" key="6">
    <source>
        <dbReference type="ARBA" id="ARBA00022807"/>
    </source>
</evidence>
<evidence type="ECO:0000256" key="1">
    <source>
        <dbReference type="ARBA" id="ARBA00000707"/>
    </source>
</evidence>
<dbReference type="Proteomes" id="UP000694546">
    <property type="component" value="Chromosome 12"/>
</dbReference>
<evidence type="ECO:0000256" key="7">
    <source>
        <dbReference type="ARBA" id="ARBA00037630"/>
    </source>
</evidence>
<organism evidence="11 12">
    <name type="scientific">Gadus morhua</name>
    <name type="common">Atlantic cod</name>
    <dbReference type="NCBI Taxonomy" id="8049"/>
    <lineage>
        <taxon>Eukaryota</taxon>
        <taxon>Metazoa</taxon>
        <taxon>Chordata</taxon>
        <taxon>Craniata</taxon>
        <taxon>Vertebrata</taxon>
        <taxon>Euteleostomi</taxon>
        <taxon>Actinopterygii</taxon>
        <taxon>Neopterygii</taxon>
        <taxon>Teleostei</taxon>
        <taxon>Neoteleostei</taxon>
        <taxon>Acanthomorphata</taxon>
        <taxon>Zeiogadaria</taxon>
        <taxon>Gadariae</taxon>
        <taxon>Gadiformes</taxon>
        <taxon>Gadoidei</taxon>
        <taxon>Gadidae</taxon>
        <taxon>Gadus</taxon>
    </lineage>
</organism>
<dbReference type="InterPro" id="IPR039785">
    <property type="entry name" value="MINY3/4"/>
</dbReference>
<dbReference type="PANTHER" id="PTHR12473:SF8">
    <property type="entry name" value="UBIQUITIN CARBOXYL-TERMINAL HYDROLASE MINDY-4-RELATED"/>
    <property type="match status" value="1"/>
</dbReference>
<dbReference type="SMART" id="SM01174">
    <property type="entry name" value="DUF4205"/>
    <property type="match status" value="1"/>
</dbReference>
<dbReference type="InterPro" id="IPR025257">
    <property type="entry name" value="MINDY-3/4_CD"/>
</dbReference>
<dbReference type="GO" id="GO:0004843">
    <property type="term" value="F:cysteine-type deubiquitinase activity"/>
    <property type="evidence" value="ECO:0007669"/>
    <property type="project" value="UniProtKB-UniRule"/>
</dbReference>
<keyword evidence="6 8" id="KW-0788">Thiol protease</keyword>
<comment type="function">
    <text evidence="8">Hydrolase that can remove 'Lys-48'-linked conjugated ubiquitin from proteins.</text>
</comment>
<evidence type="ECO:0000256" key="8">
    <source>
        <dbReference type="RuleBase" id="RU367088"/>
    </source>
</evidence>
<dbReference type="AlphaFoldDB" id="A0A8C4ZM12"/>
<evidence type="ECO:0000259" key="10">
    <source>
        <dbReference type="SMART" id="SM01174"/>
    </source>
</evidence>
<dbReference type="GO" id="GO:1990380">
    <property type="term" value="F:K48-linked deubiquitinase activity"/>
    <property type="evidence" value="ECO:0007669"/>
    <property type="project" value="UniProtKB-UniRule"/>
</dbReference>
<comment type="similarity">
    <text evidence="2 8">Belongs to the MINDY deubiquitinase family. FAM188 subfamily.</text>
</comment>
<reference evidence="11" key="2">
    <citation type="submission" date="2025-09" db="UniProtKB">
        <authorList>
            <consortium name="Ensembl"/>
        </authorList>
    </citation>
    <scope>IDENTIFICATION</scope>
</reference>
<keyword evidence="5 8" id="KW-0378">Hydrolase</keyword>
<sequence>MVVSVEEVASSLVREFLSRKGLKRTIACMDEESPRTAASISNRSDLRRVLQVEGLYSHNKALNSPLKTLLEMIVKSHIEGPTDDLVSLQGDPLHTSRSRANLNTLTHGDGSNPQYHTEEVPKTHLNQRSMRRDNGSLRDTPVSGSPSPRQSSPPDEDSDPAKQQPSGAYLRDNVSFPRRETAANESALKNRANRSRRGVLGGPIANTPQDPHKRRPSKRAGLPPSAGGRESGPSEHPGLSKGSARRTPLGGSSPDPGETSAAELLRDRQQRQGLAEGRGSPGTHDGVQGRRPKPSTDLTMDISQSSEMVLDDFDYDEDFQEVSRVSLSQMDLSQVSLRPGSLPQHSHKSSRMDVQTATALKEVLLGSGSRCFSPEWRNQGFGFSESPDLRYGIVQRKGGPCGVLASVQACLLQKLLFDDPNPASEELGRLRPSDAVRRRCLVLAVSEMLWRAGEHKTATLAITSGRSHFVPSGHYKSEGLLEKVTCFTADNLNALQWLLEEHIQQFESGSFGCLLFCVSAVLSRSIAKVRVDMDVSSNTLIGAHGYCTQELVNLLLCGQAASNVFDGQVQLDSTLLKGVTQRCHIGLLSLFEHHNICQVGSHLKTPLFPIWVVCSESHFSTLFGLQRELATNQDGRSRGPREFDLYYYDGLANQQQEIRLSVSVGLRAAFQEDNDPELTPPLEQCIRTKWKDAIVRWNDTEPIL</sequence>
<dbReference type="GeneTree" id="ENSGT00940000159600"/>
<feature type="domain" description="Deubiquitinating enzyme MINDY-3/4 conserved" evidence="10">
    <location>
        <begin position="361"/>
        <end position="699"/>
    </location>
</feature>
<reference evidence="11" key="1">
    <citation type="submission" date="2025-08" db="UniProtKB">
        <authorList>
            <consortium name="Ensembl"/>
        </authorList>
    </citation>
    <scope>IDENTIFICATION</scope>
</reference>
<dbReference type="PANTHER" id="PTHR12473">
    <property type="entry name" value="UBIQUITIN CARBOXYL-TERMINAL HYDROLASE MINDY-4-RELATED"/>
    <property type="match status" value="1"/>
</dbReference>
<name>A0A8C4ZM12_GADMO</name>
<dbReference type="OMA" id="SCFSTEW"/>
<evidence type="ECO:0000256" key="3">
    <source>
        <dbReference type="ARBA" id="ARBA00022670"/>
    </source>
</evidence>
<keyword evidence="3 8" id="KW-0645">Protease</keyword>
<comment type="catalytic activity">
    <reaction evidence="1 8">
        <text>Thiol-dependent hydrolysis of ester, thioester, amide, peptide and isopeptide bonds formed by the C-terminal Gly of ubiquitin (a 76-residue protein attached to proteins as an intracellular targeting signal).</text>
        <dbReference type="EC" id="3.4.19.12"/>
    </reaction>
</comment>
<feature type="region of interest" description="Disordered" evidence="9">
    <location>
        <begin position="102"/>
        <end position="299"/>
    </location>
</feature>
<keyword evidence="4 8" id="KW-0833">Ubl conjugation pathway</keyword>
<evidence type="ECO:0000256" key="5">
    <source>
        <dbReference type="ARBA" id="ARBA00022801"/>
    </source>
</evidence>
<proteinExistence type="inferred from homology"/>
<evidence type="ECO:0000313" key="11">
    <source>
        <dbReference type="Ensembl" id="ENSGMOP00000014992.2"/>
    </source>
</evidence>
<dbReference type="GO" id="GO:0006508">
    <property type="term" value="P:proteolysis"/>
    <property type="evidence" value="ECO:0007669"/>
    <property type="project" value="UniProtKB-KW"/>
</dbReference>
<protein>
    <recommendedName>
        <fullName evidence="8">Ubiquitin carboxyl-terminal hydrolase MINDY</fullName>
        <ecNumber evidence="8">3.4.19.12</ecNumber>
    </recommendedName>
</protein>
<dbReference type="RefSeq" id="XP_030228066.1">
    <property type="nucleotide sequence ID" value="XM_030372206.1"/>
</dbReference>
<gene>
    <name evidence="11" type="primary">mindy4</name>
</gene>